<dbReference type="InterPro" id="IPR002938">
    <property type="entry name" value="FAD-bd"/>
</dbReference>
<dbReference type="Pfam" id="PF01494">
    <property type="entry name" value="FAD_binding_3"/>
    <property type="match status" value="1"/>
</dbReference>
<dbReference type="OrthoDB" id="417877at2759"/>
<dbReference type="PANTHER" id="PTHR13789">
    <property type="entry name" value="MONOOXYGENASE"/>
    <property type="match status" value="1"/>
</dbReference>
<evidence type="ECO:0000256" key="5">
    <source>
        <dbReference type="ARBA" id="ARBA00023033"/>
    </source>
</evidence>
<keyword evidence="9" id="KW-1185">Reference proteome</keyword>
<protein>
    <submittedName>
        <fullName evidence="8">Salicylate hydroxylase</fullName>
    </submittedName>
</protein>
<dbReference type="EMBL" id="QGMH01000041">
    <property type="protein sequence ID" value="TVY27832.1"/>
    <property type="molecule type" value="Genomic_DNA"/>
</dbReference>
<evidence type="ECO:0000313" key="8">
    <source>
        <dbReference type="EMBL" id="TVY27832.1"/>
    </source>
</evidence>
<dbReference type="GO" id="GO:0004497">
    <property type="term" value="F:monooxygenase activity"/>
    <property type="evidence" value="ECO:0007669"/>
    <property type="project" value="UniProtKB-KW"/>
</dbReference>
<evidence type="ECO:0000256" key="3">
    <source>
        <dbReference type="ARBA" id="ARBA00022827"/>
    </source>
</evidence>
<sequence>MAEQSDFLPLQVAINGCGIAGLTAAIALRKHPNISVVLYEKATELKEIGASIALGPNGLRTLQKLGLDNAISDEVAFRGPSNIPMIYRHWKTNEIIGTDVHEDVTEHLHQTARYHRAHLHQALLENVPRSIIRLRKKLVSTKVDPQESVTLEFEDGTIATADILLGADGLHSRVRTSFVPDFELKWSGWTAIRSVFDASLTESIPDVPLDSTHWLGPNTNFFASRLGKNTYTVVGGVNADPKDSSATLKNAEWDQEASVSLLRDIYSDWNPVVRTLTEVTPSTRFYPNFSGSSLSTWVFGSRVTLIGDAAHAHGGAYATGGSLAIDDAYCLSLALLSIFPFTATRKPSSREIETALRLYEATRKPHAERLLKKVHAANSAKTAKVGNPESDEELRARAAKGSDTNWLHEHDVEKAFEETKLRIEGQLRDIDDVSAKL</sequence>
<feature type="region of interest" description="Disordered" evidence="6">
    <location>
        <begin position="378"/>
        <end position="403"/>
    </location>
</feature>
<organism evidence="8 9">
    <name type="scientific">Lachnellula hyalina</name>
    <dbReference type="NCBI Taxonomy" id="1316788"/>
    <lineage>
        <taxon>Eukaryota</taxon>
        <taxon>Fungi</taxon>
        <taxon>Dikarya</taxon>
        <taxon>Ascomycota</taxon>
        <taxon>Pezizomycotina</taxon>
        <taxon>Leotiomycetes</taxon>
        <taxon>Helotiales</taxon>
        <taxon>Lachnaceae</taxon>
        <taxon>Lachnellula</taxon>
    </lineage>
</organism>
<dbReference type="SUPFAM" id="SSF54373">
    <property type="entry name" value="FAD-linked reductases, C-terminal domain"/>
    <property type="match status" value="1"/>
</dbReference>
<dbReference type="Gene3D" id="3.50.50.60">
    <property type="entry name" value="FAD/NAD(P)-binding domain"/>
    <property type="match status" value="1"/>
</dbReference>
<dbReference type="SUPFAM" id="SSF51905">
    <property type="entry name" value="FAD/NAD(P)-binding domain"/>
    <property type="match status" value="1"/>
</dbReference>
<evidence type="ECO:0000256" key="4">
    <source>
        <dbReference type="ARBA" id="ARBA00023002"/>
    </source>
</evidence>
<keyword evidence="4" id="KW-0560">Oxidoreductase</keyword>
<evidence type="ECO:0000256" key="1">
    <source>
        <dbReference type="ARBA" id="ARBA00007992"/>
    </source>
</evidence>
<dbReference type="RefSeq" id="XP_031006620.1">
    <property type="nucleotide sequence ID" value="XM_031148061.1"/>
</dbReference>
<evidence type="ECO:0000313" key="9">
    <source>
        <dbReference type="Proteomes" id="UP000431533"/>
    </source>
</evidence>
<evidence type="ECO:0000256" key="6">
    <source>
        <dbReference type="SAM" id="MobiDB-lite"/>
    </source>
</evidence>
<dbReference type="InterPro" id="IPR050493">
    <property type="entry name" value="FAD-dep_Monooxygenase_BioMet"/>
</dbReference>
<keyword evidence="5" id="KW-0503">Monooxygenase</keyword>
<dbReference type="GO" id="GO:0071949">
    <property type="term" value="F:FAD binding"/>
    <property type="evidence" value="ECO:0007669"/>
    <property type="project" value="InterPro"/>
</dbReference>
<dbReference type="InterPro" id="IPR036188">
    <property type="entry name" value="FAD/NAD-bd_sf"/>
</dbReference>
<evidence type="ECO:0000256" key="2">
    <source>
        <dbReference type="ARBA" id="ARBA00022630"/>
    </source>
</evidence>
<dbReference type="AlphaFoldDB" id="A0A8H8U1D9"/>
<reference evidence="8 9" key="1">
    <citation type="submission" date="2018-05" db="EMBL/GenBank/DDBJ databases">
        <title>Genome sequencing and assembly of the regulated plant pathogen Lachnellula willkommii and related sister species for the development of diagnostic species identification markers.</title>
        <authorList>
            <person name="Giroux E."/>
            <person name="Bilodeau G."/>
        </authorList>
    </citation>
    <scope>NUCLEOTIDE SEQUENCE [LARGE SCALE GENOMIC DNA]</scope>
    <source>
        <strain evidence="8 9">CBS 185.66</strain>
    </source>
</reference>
<comment type="similarity">
    <text evidence="1">Belongs to the paxM FAD-dependent monooxygenase family.</text>
</comment>
<keyword evidence="2" id="KW-0285">Flavoprotein</keyword>
<dbReference type="PANTHER" id="PTHR13789:SF309">
    <property type="entry name" value="PUTATIVE (AFU_ORTHOLOGUE AFUA_6G14510)-RELATED"/>
    <property type="match status" value="1"/>
</dbReference>
<gene>
    <name evidence="8" type="primary">nahG</name>
    <name evidence="8" type="ORF">LHYA1_G003087</name>
</gene>
<keyword evidence="3" id="KW-0274">FAD</keyword>
<accession>A0A8H8U1D9</accession>
<evidence type="ECO:0000259" key="7">
    <source>
        <dbReference type="Pfam" id="PF01494"/>
    </source>
</evidence>
<dbReference type="GeneID" id="41983285"/>
<name>A0A8H8U1D9_9HELO</name>
<feature type="domain" description="FAD-binding" evidence="7">
    <location>
        <begin position="11"/>
        <end position="372"/>
    </location>
</feature>
<dbReference type="Proteomes" id="UP000431533">
    <property type="component" value="Unassembled WGS sequence"/>
</dbReference>
<dbReference type="PRINTS" id="PR00420">
    <property type="entry name" value="RNGMNOXGNASE"/>
</dbReference>
<proteinExistence type="inferred from homology"/>
<comment type="caution">
    <text evidence="8">The sequence shown here is derived from an EMBL/GenBank/DDBJ whole genome shotgun (WGS) entry which is preliminary data.</text>
</comment>